<feature type="non-terminal residue" evidence="1">
    <location>
        <position position="1"/>
    </location>
</feature>
<reference evidence="1 2" key="1">
    <citation type="journal article" date="2018" name="Nat. Biotechnol.">
        <title>A standardized bacterial taxonomy based on genome phylogeny substantially revises the tree of life.</title>
        <authorList>
            <person name="Parks D.H."/>
            <person name="Chuvochina M."/>
            <person name="Waite D.W."/>
            <person name="Rinke C."/>
            <person name="Skarshewski A."/>
            <person name="Chaumeil P.A."/>
            <person name="Hugenholtz P."/>
        </authorList>
    </citation>
    <scope>NUCLEOTIDE SEQUENCE [LARGE SCALE GENOMIC DNA]</scope>
    <source>
        <strain evidence="1">UBA9958</strain>
    </source>
</reference>
<comment type="caution">
    <text evidence="1">The sequence shown here is derived from an EMBL/GenBank/DDBJ whole genome shotgun (WGS) entry which is preliminary data.</text>
</comment>
<dbReference type="AlphaFoldDB" id="A0A351RCR3"/>
<name>A0A351RCR3_9PROT</name>
<evidence type="ECO:0000313" key="1">
    <source>
        <dbReference type="EMBL" id="HBA09834.1"/>
    </source>
</evidence>
<dbReference type="EMBL" id="DNAA01000232">
    <property type="protein sequence ID" value="HBA09834.1"/>
    <property type="molecule type" value="Genomic_DNA"/>
</dbReference>
<protein>
    <submittedName>
        <fullName evidence="1">Pyridoxamine 5'-phosphate oxidase</fullName>
    </submittedName>
</protein>
<gene>
    <name evidence="1" type="ORF">DCW48_10035</name>
</gene>
<organism evidence="1 2">
    <name type="scientific">Methylotenera mobilis</name>
    <dbReference type="NCBI Taxonomy" id="359408"/>
    <lineage>
        <taxon>Bacteria</taxon>
        <taxon>Pseudomonadati</taxon>
        <taxon>Pseudomonadota</taxon>
        <taxon>Betaproteobacteria</taxon>
        <taxon>Nitrosomonadales</taxon>
        <taxon>Methylophilaceae</taxon>
        <taxon>Methylotenera</taxon>
    </lineage>
</organism>
<proteinExistence type="predicted"/>
<evidence type="ECO:0000313" key="2">
    <source>
        <dbReference type="Proteomes" id="UP000264313"/>
    </source>
</evidence>
<dbReference type="STRING" id="1132855.GCA_000384255_02100"/>
<dbReference type="Proteomes" id="UP000264313">
    <property type="component" value="Unassembled WGS sequence"/>
</dbReference>
<accession>A0A351RCR3</accession>
<sequence>NATVGEKTTTLRFNFETKIHDAQSARAALVSLSKSATL</sequence>